<keyword evidence="4" id="KW-0319">Glycerol metabolism</keyword>
<keyword evidence="11" id="KW-1185">Reference proteome</keyword>
<dbReference type="InterPro" id="IPR000447">
    <property type="entry name" value="G3P_DH_FAD-dep"/>
</dbReference>
<dbReference type="RefSeq" id="WP_091949276.1">
    <property type="nucleotide sequence ID" value="NZ_FOEE01000022.1"/>
</dbReference>
<dbReference type="Pfam" id="PF16901">
    <property type="entry name" value="DAO_C"/>
    <property type="match status" value="1"/>
</dbReference>
<evidence type="ECO:0000256" key="6">
    <source>
        <dbReference type="ARBA" id="ARBA00023002"/>
    </source>
</evidence>
<evidence type="ECO:0000256" key="7">
    <source>
        <dbReference type="RuleBase" id="RU361217"/>
    </source>
</evidence>
<dbReference type="PROSITE" id="PS00977">
    <property type="entry name" value="FAD_G3PDH_1"/>
    <property type="match status" value="1"/>
</dbReference>
<dbReference type="InterPro" id="IPR031656">
    <property type="entry name" value="DAO_C"/>
</dbReference>
<reference evidence="11" key="1">
    <citation type="submission" date="2016-10" db="EMBL/GenBank/DDBJ databases">
        <authorList>
            <person name="Varghese N."/>
            <person name="Submissions S."/>
        </authorList>
    </citation>
    <scope>NUCLEOTIDE SEQUENCE [LARGE SCALE GENOMIC DNA]</scope>
    <source>
        <strain evidence="11">DSM 45413</strain>
    </source>
</reference>
<evidence type="ECO:0000256" key="1">
    <source>
        <dbReference type="ARBA" id="ARBA00001974"/>
    </source>
</evidence>
<accession>A0A1H8WL11</accession>
<dbReference type="InterPro" id="IPR038299">
    <property type="entry name" value="DAO_C_sf"/>
</dbReference>
<dbReference type="PANTHER" id="PTHR11985">
    <property type="entry name" value="GLYCEROL-3-PHOSPHATE DEHYDROGENASE"/>
    <property type="match status" value="1"/>
</dbReference>
<dbReference type="EMBL" id="FOEE01000022">
    <property type="protein sequence ID" value="SEP28312.1"/>
    <property type="molecule type" value="Genomic_DNA"/>
</dbReference>
<dbReference type="OrthoDB" id="9766796at2"/>
<dbReference type="EC" id="1.1.5.3" evidence="7"/>
<dbReference type="PRINTS" id="PR01001">
    <property type="entry name" value="FADG3PDH"/>
</dbReference>
<keyword evidence="5" id="KW-0274">FAD</keyword>
<evidence type="ECO:0000256" key="5">
    <source>
        <dbReference type="ARBA" id="ARBA00022827"/>
    </source>
</evidence>
<dbReference type="GO" id="GO:0046168">
    <property type="term" value="P:glycerol-3-phosphate catabolic process"/>
    <property type="evidence" value="ECO:0007669"/>
    <property type="project" value="TreeGrafter"/>
</dbReference>
<sequence length="506" mass="51311">MVRETLLPGALTAARRAADLQVLAGGSVDVVVVGGGVTGAGVAVDAAARGLSVALFERADLASGTSRWSSKLVHGGLRYLAHGEIGLARESARERAVLMGATAPHLVRPLPFLVPDVAGRDVTALAGAGGRLGDAVRRSVPGGRGSLPNTRRVSAAEVARATPAVRPGRGGVVFWDGQLADDARLVVALARTAAALGARVVTGAAVTGVDGGVVSVTPSDGAGFTLRAGAVVNAAGVWAQRLAPGVRLVPSRGSHLVVRASVLGDPTAALTVPLPGSRSRYVFALPQPGGLVYLGLTDEPVSGPVPDEDPVPSEAEVAQLLGTVNRVLAEPLTRDDVVGSYAGLRPLVLPASAGTGPGDATADLSRKHLLSWDGEVLTVVGGKLTTYRAMAEQSVDAVVARLGRGARRSVTPRLPLVGAAPRAALARVAAPGRLVARYGTEAPAVAALGAEPLVEGRPETVGELRFAVRAEGARTVGDLLDRRTRIGLVPADRERAVAAAEAVLGE</sequence>
<name>A0A1H8WL11_9ACTN</name>
<dbReference type="AlphaFoldDB" id="A0A1H8WL11"/>
<dbReference type="SUPFAM" id="SSF51905">
    <property type="entry name" value="FAD/NAD(P)-binding domain"/>
    <property type="match status" value="1"/>
</dbReference>
<dbReference type="InterPro" id="IPR036188">
    <property type="entry name" value="FAD/NAD-bd_sf"/>
</dbReference>
<evidence type="ECO:0000313" key="11">
    <source>
        <dbReference type="Proteomes" id="UP000198960"/>
    </source>
</evidence>
<dbReference type="GO" id="GO:0006071">
    <property type="term" value="P:glycerol metabolic process"/>
    <property type="evidence" value="ECO:0007669"/>
    <property type="project" value="UniProtKB-KW"/>
</dbReference>
<evidence type="ECO:0000256" key="2">
    <source>
        <dbReference type="ARBA" id="ARBA00007330"/>
    </source>
</evidence>
<comment type="catalytic activity">
    <reaction evidence="7">
        <text>a quinone + sn-glycerol 3-phosphate = dihydroxyacetone phosphate + a quinol</text>
        <dbReference type="Rhea" id="RHEA:18977"/>
        <dbReference type="ChEBI" id="CHEBI:24646"/>
        <dbReference type="ChEBI" id="CHEBI:57597"/>
        <dbReference type="ChEBI" id="CHEBI:57642"/>
        <dbReference type="ChEBI" id="CHEBI:132124"/>
        <dbReference type="EC" id="1.1.5.3"/>
    </reaction>
</comment>
<comment type="similarity">
    <text evidence="2 7">Belongs to the FAD-dependent glycerol-3-phosphate dehydrogenase family.</text>
</comment>
<evidence type="ECO:0000259" key="9">
    <source>
        <dbReference type="Pfam" id="PF16901"/>
    </source>
</evidence>
<evidence type="ECO:0000256" key="4">
    <source>
        <dbReference type="ARBA" id="ARBA00022798"/>
    </source>
</evidence>
<dbReference type="GO" id="GO:0009331">
    <property type="term" value="C:glycerol-3-phosphate dehydrogenase (FAD) complex"/>
    <property type="evidence" value="ECO:0007669"/>
    <property type="project" value="UniProtKB-UniRule"/>
</dbReference>
<comment type="cofactor">
    <cofactor evidence="1 7">
        <name>FAD</name>
        <dbReference type="ChEBI" id="CHEBI:57692"/>
    </cofactor>
</comment>
<dbReference type="PANTHER" id="PTHR11985:SF35">
    <property type="entry name" value="ANAEROBIC GLYCEROL-3-PHOSPHATE DEHYDROGENASE SUBUNIT A"/>
    <property type="match status" value="1"/>
</dbReference>
<evidence type="ECO:0000256" key="3">
    <source>
        <dbReference type="ARBA" id="ARBA00022630"/>
    </source>
</evidence>
<dbReference type="Gene3D" id="1.10.8.870">
    <property type="entry name" value="Alpha-glycerophosphate oxidase, cap domain"/>
    <property type="match status" value="1"/>
</dbReference>
<protein>
    <recommendedName>
        <fullName evidence="7">Glycerol-3-phosphate dehydrogenase</fullName>
        <ecNumber evidence="7">1.1.5.3</ecNumber>
    </recommendedName>
</protein>
<feature type="domain" description="FAD dependent oxidoreductase" evidence="8">
    <location>
        <begin position="29"/>
        <end position="350"/>
    </location>
</feature>
<feature type="domain" description="Alpha-glycerophosphate oxidase C-terminal" evidence="9">
    <location>
        <begin position="410"/>
        <end position="499"/>
    </location>
</feature>
<dbReference type="GO" id="GO:0004368">
    <property type="term" value="F:glycerol-3-phosphate dehydrogenase (quinone) activity"/>
    <property type="evidence" value="ECO:0007669"/>
    <property type="project" value="UniProtKB-EC"/>
</dbReference>
<dbReference type="PROSITE" id="PS00978">
    <property type="entry name" value="FAD_G3PDH_2"/>
    <property type="match status" value="1"/>
</dbReference>
<keyword evidence="6 7" id="KW-0560">Oxidoreductase</keyword>
<proteinExistence type="inferred from homology"/>
<dbReference type="Pfam" id="PF01266">
    <property type="entry name" value="DAO"/>
    <property type="match status" value="1"/>
</dbReference>
<evidence type="ECO:0000313" key="10">
    <source>
        <dbReference type="EMBL" id="SEP28312.1"/>
    </source>
</evidence>
<keyword evidence="3 7" id="KW-0285">Flavoprotein</keyword>
<dbReference type="STRING" id="673521.SAMN05660991_04511"/>
<dbReference type="Gene3D" id="3.50.50.60">
    <property type="entry name" value="FAD/NAD(P)-binding domain"/>
    <property type="match status" value="1"/>
</dbReference>
<gene>
    <name evidence="10" type="ORF">SAMN05660991_04511</name>
</gene>
<dbReference type="Gene3D" id="3.30.9.10">
    <property type="entry name" value="D-Amino Acid Oxidase, subunit A, domain 2"/>
    <property type="match status" value="1"/>
</dbReference>
<dbReference type="Proteomes" id="UP000198960">
    <property type="component" value="Unassembled WGS sequence"/>
</dbReference>
<evidence type="ECO:0000259" key="8">
    <source>
        <dbReference type="Pfam" id="PF01266"/>
    </source>
</evidence>
<organism evidence="10 11">
    <name type="scientific">Trujillonella endophytica</name>
    <dbReference type="NCBI Taxonomy" id="673521"/>
    <lineage>
        <taxon>Bacteria</taxon>
        <taxon>Bacillati</taxon>
        <taxon>Actinomycetota</taxon>
        <taxon>Actinomycetes</taxon>
        <taxon>Geodermatophilales</taxon>
        <taxon>Geodermatophilaceae</taxon>
        <taxon>Trujillonella</taxon>
    </lineage>
</organism>
<dbReference type="InterPro" id="IPR006076">
    <property type="entry name" value="FAD-dep_OxRdtase"/>
</dbReference>